<comment type="caution">
    <text evidence="2">The sequence shown here is derived from an EMBL/GenBank/DDBJ whole genome shotgun (WGS) entry which is preliminary data.</text>
</comment>
<dbReference type="Pfam" id="PF14027">
    <property type="entry name" value="Questin_oxidase"/>
    <property type="match status" value="1"/>
</dbReference>
<evidence type="ECO:0000313" key="2">
    <source>
        <dbReference type="EMBL" id="KZZ89241.1"/>
    </source>
</evidence>
<keyword evidence="1" id="KW-0560">Oxidoreductase</keyword>
<keyword evidence="3" id="KW-1185">Reference proteome</keyword>
<name>A0A167WT63_9EURO</name>
<evidence type="ECO:0000313" key="3">
    <source>
        <dbReference type="Proteomes" id="UP000242877"/>
    </source>
</evidence>
<accession>A0A167WT63</accession>
<dbReference type="OrthoDB" id="10004862at2759"/>
<gene>
    <name evidence="2" type="ORF">AAP_04388</name>
</gene>
<dbReference type="InterPro" id="IPR025337">
    <property type="entry name" value="Questin_oxidase-like"/>
</dbReference>
<evidence type="ECO:0008006" key="4">
    <source>
        <dbReference type="Google" id="ProtNLM"/>
    </source>
</evidence>
<dbReference type="GO" id="GO:0016491">
    <property type="term" value="F:oxidoreductase activity"/>
    <property type="evidence" value="ECO:0007669"/>
    <property type="project" value="UniProtKB-KW"/>
</dbReference>
<proteinExistence type="predicted"/>
<evidence type="ECO:0000256" key="1">
    <source>
        <dbReference type="ARBA" id="ARBA00023002"/>
    </source>
</evidence>
<protein>
    <recommendedName>
        <fullName evidence="4">HypA-like protein</fullName>
    </recommendedName>
</protein>
<reference evidence="2 3" key="1">
    <citation type="journal article" date="2016" name="Genome Biol. Evol.">
        <title>Divergent and convergent evolution of fungal pathogenicity.</title>
        <authorList>
            <person name="Shang Y."/>
            <person name="Xiao G."/>
            <person name="Zheng P."/>
            <person name="Cen K."/>
            <person name="Zhan S."/>
            <person name="Wang C."/>
        </authorList>
    </citation>
    <scope>NUCLEOTIDE SEQUENCE [LARGE SCALE GENOMIC DNA]</scope>
    <source>
        <strain evidence="2 3">ARSEF 7405</strain>
    </source>
</reference>
<sequence length="442" mass="50504">MATAYNIQVSPTEDVGIFNMNPRADSARKVSKLLQEDMQKHDIYFNDKGFHNHIVHHLLTIFSLGASPEEIQRAYDTNDEYQRPSKPIDKSLVQKFQNRDEFRQFLGQRPKYVQYLAHFQREIDSRGVNAVVEEYLFAGDEFADAMLARLFAGFVHPWIHLGFGLEFHQPAIVAQGLAEAATHSAGDLTQYLFLSEKEGNARKEKNEESALLVDLQARIRQNRKIREAITYQDAEKLSALIEKAGQDVIAITSQFHVKHDQIDEKMAELMNATVYFNGTSQRKDKPVKFDFYYMHCLNSNIFLPTFLSLPFLTEQSKVRLIEWKARVDLALYASRHPLEPLPDVVTNYPTNKSWQQAAHATITHPGEDGHASKLVRMLGLGEKVCKGYEGKEGFLVQGDMWLRLANMCADSIYPPGPMQGRWIFGYGFDEAWDVDLAVDPQE</sequence>
<dbReference type="VEuPathDB" id="FungiDB:AAP_04388"/>
<dbReference type="Proteomes" id="UP000242877">
    <property type="component" value="Unassembled WGS sequence"/>
</dbReference>
<dbReference type="PANTHER" id="PTHR35870">
    <property type="entry name" value="PROTEIN, PUTATIVE (AFU_ORTHOLOGUE AFUA_5G03330)-RELATED"/>
    <property type="match status" value="1"/>
</dbReference>
<dbReference type="AlphaFoldDB" id="A0A167WT63"/>
<dbReference type="EMBL" id="AZGZ01000021">
    <property type="protein sequence ID" value="KZZ89241.1"/>
    <property type="molecule type" value="Genomic_DNA"/>
</dbReference>
<dbReference type="PANTHER" id="PTHR35870:SF1">
    <property type="entry name" value="PROTEIN, PUTATIVE (AFU_ORTHOLOGUE AFUA_5G03330)-RELATED"/>
    <property type="match status" value="1"/>
</dbReference>
<organism evidence="2 3">
    <name type="scientific">Ascosphaera apis ARSEF 7405</name>
    <dbReference type="NCBI Taxonomy" id="392613"/>
    <lineage>
        <taxon>Eukaryota</taxon>
        <taxon>Fungi</taxon>
        <taxon>Dikarya</taxon>
        <taxon>Ascomycota</taxon>
        <taxon>Pezizomycotina</taxon>
        <taxon>Eurotiomycetes</taxon>
        <taxon>Eurotiomycetidae</taxon>
        <taxon>Onygenales</taxon>
        <taxon>Ascosphaeraceae</taxon>
        <taxon>Ascosphaera</taxon>
    </lineage>
</organism>